<reference evidence="2 3" key="1">
    <citation type="submission" date="2019-02" db="EMBL/GenBank/DDBJ databases">
        <title>Genomic Encyclopedia of Type Strains, Phase IV (KMG-IV): sequencing the most valuable type-strain genomes for metagenomic binning, comparative biology and taxonomic classification.</title>
        <authorList>
            <person name="Goeker M."/>
        </authorList>
    </citation>
    <scope>NUCLEOTIDE SEQUENCE [LARGE SCALE GENOMIC DNA]</scope>
    <source>
        <strain evidence="2 3">DSM 43045</strain>
    </source>
</reference>
<gene>
    <name evidence="2" type="ORF">EV187_2866</name>
</gene>
<dbReference type="Proteomes" id="UP000293289">
    <property type="component" value="Unassembled WGS sequence"/>
</dbReference>
<dbReference type="EMBL" id="SGWY01000003">
    <property type="protein sequence ID" value="RZS64479.1"/>
    <property type="molecule type" value="Genomic_DNA"/>
</dbReference>
<feature type="compositionally biased region" description="Polar residues" evidence="1">
    <location>
        <begin position="184"/>
        <end position="196"/>
    </location>
</feature>
<name>A0A4Q7MDQ4_9MICO</name>
<proteinExistence type="predicted"/>
<protein>
    <submittedName>
        <fullName evidence="2">Uncharacterized protein</fullName>
    </submittedName>
</protein>
<keyword evidence="3" id="KW-1185">Reference proteome</keyword>
<organism evidence="2 3">
    <name type="scientific">Agromyces ramosus</name>
    <dbReference type="NCBI Taxonomy" id="33879"/>
    <lineage>
        <taxon>Bacteria</taxon>
        <taxon>Bacillati</taxon>
        <taxon>Actinomycetota</taxon>
        <taxon>Actinomycetes</taxon>
        <taxon>Micrococcales</taxon>
        <taxon>Microbacteriaceae</taxon>
        <taxon>Agromyces</taxon>
    </lineage>
</organism>
<evidence type="ECO:0000313" key="3">
    <source>
        <dbReference type="Proteomes" id="UP000293289"/>
    </source>
</evidence>
<evidence type="ECO:0000256" key="1">
    <source>
        <dbReference type="SAM" id="MobiDB-lite"/>
    </source>
</evidence>
<accession>A0A4Q7MDQ4</accession>
<evidence type="ECO:0000313" key="2">
    <source>
        <dbReference type="EMBL" id="RZS64479.1"/>
    </source>
</evidence>
<feature type="region of interest" description="Disordered" evidence="1">
    <location>
        <begin position="173"/>
        <end position="214"/>
    </location>
</feature>
<comment type="caution">
    <text evidence="2">The sequence shown here is derived from an EMBL/GenBank/DDBJ whole genome shotgun (WGS) entry which is preliminary data.</text>
</comment>
<sequence length="214" mass="22248">MDLACGKRVEHRNRCPRLVAMPDARPRRLTPRVAALLGSAGVLAVVLSGCSGAPAPTPSPPASASAAPIFASDEEALAAAEAAYSRYLDAVDELTQDGGEDPTRVKSVVSEAYASELMESLAVFKSSGNHTVGYTTYDSMVLGERSEAGGSAAVTTYVCLDVGDVRVVDSSGVDVTPPGRRSRTPIQAQFVSSPNDPSELLPSGSESWPGDDFC</sequence>
<dbReference type="AlphaFoldDB" id="A0A4Q7MDQ4"/>